<accession>A0A521DLV6</accession>
<proteinExistence type="predicted"/>
<protein>
    <submittedName>
        <fullName evidence="1">Uncharacterized protein</fullName>
    </submittedName>
</protein>
<name>A0A521DLV6_9FLAO</name>
<dbReference type="Proteomes" id="UP000316916">
    <property type="component" value="Unassembled WGS sequence"/>
</dbReference>
<gene>
    <name evidence="1" type="ORF">SAMN06265171_105261</name>
</gene>
<dbReference type="AlphaFoldDB" id="A0A521DLV6"/>
<dbReference type="RefSeq" id="WP_142718470.1">
    <property type="nucleotide sequence ID" value="NZ_FXTC01000005.1"/>
</dbReference>
<organism evidence="1 2">
    <name type="scientific">Chryseobacterium rhizoplanae</name>
    <dbReference type="NCBI Taxonomy" id="1609531"/>
    <lineage>
        <taxon>Bacteria</taxon>
        <taxon>Pseudomonadati</taxon>
        <taxon>Bacteroidota</taxon>
        <taxon>Flavobacteriia</taxon>
        <taxon>Flavobacteriales</taxon>
        <taxon>Weeksellaceae</taxon>
        <taxon>Chryseobacterium group</taxon>
        <taxon>Chryseobacterium</taxon>
    </lineage>
</organism>
<keyword evidence="2" id="KW-1185">Reference proteome</keyword>
<dbReference type="EMBL" id="FXTC01000005">
    <property type="protein sequence ID" value="SMO72656.1"/>
    <property type="molecule type" value="Genomic_DNA"/>
</dbReference>
<reference evidence="1 2" key="1">
    <citation type="submission" date="2017-05" db="EMBL/GenBank/DDBJ databases">
        <authorList>
            <person name="Varghese N."/>
            <person name="Submissions S."/>
        </authorList>
    </citation>
    <scope>NUCLEOTIDE SEQUENCE [LARGE SCALE GENOMIC DNA]</scope>
    <source>
        <strain evidence="1 2">DSM 29371</strain>
    </source>
</reference>
<evidence type="ECO:0000313" key="2">
    <source>
        <dbReference type="Proteomes" id="UP000316916"/>
    </source>
</evidence>
<sequence>MNRFKTCFTILCIAFGEIFLHAQIIADSNSKAAQFDCKITQNKEKLQNKNFISTPDLRLRANNEELVYAVMQFGKRSHSIFMYIRIIDKNVCIKKDQILEIQYTNGETVSYKNDYSVNCDGIFVRKFDKKEVRKISENEMTVIKIYTYQKNYEFLVNGTLNYDISNQIHCLTAYKMKSM</sequence>
<evidence type="ECO:0000313" key="1">
    <source>
        <dbReference type="EMBL" id="SMO72656.1"/>
    </source>
</evidence>